<dbReference type="Gene3D" id="1.25.40.10">
    <property type="entry name" value="Tetratricopeptide repeat domain"/>
    <property type="match status" value="1"/>
</dbReference>
<keyword evidence="2" id="KW-0805">Transcription regulation</keyword>
<dbReference type="GO" id="GO:0031047">
    <property type="term" value="P:regulatory ncRNA-mediated gene silencing"/>
    <property type="evidence" value="ECO:0007669"/>
    <property type="project" value="UniProtKB-UniRule"/>
</dbReference>
<dbReference type="STRING" id="147828.A0A4S2LE47"/>
<accession>A0A4S2LE47</accession>
<dbReference type="InterPro" id="IPR039740">
    <property type="entry name" value="CNOT10"/>
</dbReference>
<dbReference type="AlphaFoldDB" id="A0A4S2LE47"/>
<name>A0A4S2LE47_OPIFE</name>
<keyword evidence="2" id="KW-0943">RNA-mediated gene silencing</keyword>
<dbReference type="Proteomes" id="UP000308267">
    <property type="component" value="Unassembled WGS sequence"/>
</dbReference>
<evidence type="ECO:0000256" key="1">
    <source>
        <dbReference type="ARBA" id="ARBA00010080"/>
    </source>
</evidence>
<dbReference type="PANTHER" id="PTHR12979">
    <property type="entry name" value="CCR4-NOT TRANSCRIPTION COMPLEX SUBUNIT 10"/>
    <property type="match status" value="1"/>
</dbReference>
<dbReference type="GO" id="GO:0005634">
    <property type="term" value="C:nucleus"/>
    <property type="evidence" value="ECO:0007669"/>
    <property type="project" value="UniProtKB-SubCell"/>
</dbReference>
<gene>
    <name evidence="3" type="ORF">CRM22_009556</name>
</gene>
<dbReference type="GO" id="GO:0005737">
    <property type="term" value="C:cytoplasm"/>
    <property type="evidence" value="ECO:0007669"/>
    <property type="project" value="UniProtKB-SubCell"/>
</dbReference>
<keyword evidence="2" id="KW-0539">Nucleus</keyword>
<reference evidence="3 4" key="1">
    <citation type="journal article" date="2019" name="BMC Genomics">
        <title>New insights from Opisthorchis felineus genome: update on genomics of the epidemiologically important liver flukes.</title>
        <authorList>
            <person name="Ershov N.I."/>
            <person name="Mordvinov V.A."/>
            <person name="Prokhortchouk E.B."/>
            <person name="Pakharukova M.Y."/>
            <person name="Gunbin K.V."/>
            <person name="Ustyantsev K."/>
            <person name="Genaev M.A."/>
            <person name="Blinov A.G."/>
            <person name="Mazur A."/>
            <person name="Boulygina E."/>
            <person name="Tsygankova S."/>
            <person name="Khrameeva E."/>
            <person name="Chekanov N."/>
            <person name="Fan G."/>
            <person name="Xiao A."/>
            <person name="Zhang H."/>
            <person name="Xu X."/>
            <person name="Yang H."/>
            <person name="Solovyev V."/>
            <person name="Lee S.M."/>
            <person name="Liu X."/>
            <person name="Afonnikov D.A."/>
            <person name="Skryabin K.G."/>
        </authorList>
    </citation>
    <scope>NUCLEOTIDE SEQUENCE [LARGE SCALE GENOMIC DNA]</scope>
    <source>
        <strain evidence="3">AK-0245</strain>
        <tissue evidence="3">Whole organism</tissue>
    </source>
</reference>
<protein>
    <recommendedName>
        <fullName evidence="2">CCR4-NOT transcription complex subunit 10</fullName>
    </recommendedName>
</protein>
<dbReference type="PANTHER" id="PTHR12979:SF5">
    <property type="entry name" value="CCR4-NOT TRANSCRIPTION COMPLEX SUBUNIT 10"/>
    <property type="match status" value="1"/>
</dbReference>
<keyword evidence="2" id="KW-0810">Translation regulation</keyword>
<evidence type="ECO:0000313" key="3">
    <source>
        <dbReference type="EMBL" id="TGZ58608.1"/>
    </source>
</evidence>
<comment type="function">
    <text evidence="2">Component of the CCR4-NOT complex which is one of the major cellular mRNA deadenylases and is linked to various cellular processes including bulk mRNA degradation, miRNA-mediated repression, translational repression during translational initiation and general transcription regulation.</text>
</comment>
<dbReference type="InterPro" id="IPR011990">
    <property type="entry name" value="TPR-like_helical_dom_sf"/>
</dbReference>
<keyword evidence="2" id="KW-0963">Cytoplasm</keyword>
<dbReference type="OrthoDB" id="25157at2759"/>
<comment type="similarity">
    <text evidence="1 2">Belongs to the CNOT10 family.</text>
</comment>
<dbReference type="GO" id="GO:0030014">
    <property type="term" value="C:CCR4-NOT complex"/>
    <property type="evidence" value="ECO:0007669"/>
    <property type="project" value="UniProtKB-UniRule"/>
</dbReference>
<organism evidence="3 4">
    <name type="scientific">Opisthorchis felineus</name>
    <dbReference type="NCBI Taxonomy" id="147828"/>
    <lineage>
        <taxon>Eukaryota</taxon>
        <taxon>Metazoa</taxon>
        <taxon>Spiralia</taxon>
        <taxon>Lophotrochozoa</taxon>
        <taxon>Platyhelminthes</taxon>
        <taxon>Trematoda</taxon>
        <taxon>Digenea</taxon>
        <taxon>Opisthorchiida</taxon>
        <taxon>Opisthorchiata</taxon>
        <taxon>Opisthorchiidae</taxon>
        <taxon>Opisthorchis</taxon>
    </lineage>
</organism>
<keyword evidence="4" id="KW-1185">Reference proteome</keyword>
<dbReference type="SUPFAM" id="SSF48452">
    <property type="entry name" value="TPR-like"/>
    <property type="match status" value="1"/>
</dbReference>
<proteinExistence type="inferred from homology"/>
<sequence length="980" mass="108682">MNKLLDDFVHKNGCTNTEEFLNELRRIAENVGLQLPNYTFCGDSAETDSSMSTTFTHSNLSQNESTIAVQYNYALVLYYQRQYVQSEHILSACLKASSESFDHISKHLDTLLPPVDLTPCSNLTICRRILLLWLEVLLHLQKAERVFELCGAWLVALSSLSFLSVGATSPSASERASANNRIDTTLVWDMLKAIHKPIQLFYIRACLLTGRLVAAEEEMKMIQSDEQGVANNAPKEVCLKEPTGMIQTEPGEFGQSEGAGSQHDSAKTSPAFKWTTGHCLQFLQAQLAYLKNIHSDAFRRLSNIPPPDQAPLETGQCESSLVWNNLALVHHRSGQFHLSGLQLRRALRETDKTVRDAVPQLRSGLTNATHGRTVAQLLTCNKDILSQIPLRAFSLSQHHALLYNLGVQLLFARKPVAAFSTLLQLIDSYPRNPRLWYRLAECCIKVHCPDNLSWWQPQARSSCLLETVGVGPCRNLMLTFGTREPSKPWIETASMPSPTLEFGSFCLRNALLLLPRPPTEMSLSSQTDKSADDDQQTRLLKWSESQVGYYRCTAYAVAVLPSPVPLRGLGLLHLMTAVHLGIAYTALSLNNPVDVLPSARALLEDTQCTTSNPAEPGDGGGTQTGYSTPNAIHLTWVAPSAYRFLARLYLAEALVSLDRVSEATLLLRFRIPDSVLSENQVPTIYSSSISLDSDSLQPCTNQNDPEHQLEHFNQGHDTKIRNQHSDEASPGHLTIYSPDFPRTGVQSTALLLYDLAATLAVDKQWTLAEHILHLSLSGLSLPVEDLNGHRWTSSNQSPLVSLFSSVLPLPTILLRIYLSLALNKSDQTLFFLREYFGHLTLAGRLHNPFNVPKKPVSMEPPALEKSRGWTMSDLRQLLKVSMNSGISQIAAGARGPVQSSQPNVQRPTSLWAPTQHFKQSLNAQTQPQVTNYLPSLLQSQATPSQLHVQYAGRWEQQSTSNQTQATGLITAANESDWPPL</sequence>
<comment type="caution">
    <text evidence="3">The sequence shown here is derived from an EMBL/GenBank/DDBJ whole genome shotgun (WGS) entry which is preliminary data.</text>
</comment>
<comment type="subcellular location">
    <subcellularLocation>
        <location evidence="2">Cytoplasm</location>
    </subcellularLocation>
    <subcellularLocation>
        <location evidence="2">Nucleus</location>
    </subcellularLocation>
</comment>
<evidence type="ECO:0000256" key="2">
    <source>
        <dbReference type="RuleBase" id="RU367083"/>
    </source>
</evidence>
<dbReference type="GO" id="GO:0006402">
    <property type="term" value="P:mRNA catabolic process"/>
    <property type="evidence" value="ECO:0007669"/>
    <property type="project" value="TreeGrafter"/>
</dbReference>
<keyword evidence="2" id="KW-0804">Transcription</keyword>
<dbReference type="EMBL" id="SJOL01009220">
    <property type="protein sequence ID" value="TGZ58608.1"/>
    <property type="molecule type" value="Genomic_DNA"/>
</dbReference>
<dbReference type="GO" id="GO:0017148">
    <property type="term" value="P:negative regulation of translation"/>
    <property type="evidence" value="ECO:0007669"/>
    <property type="project" value="TreeGrafter"/>
</dbReference>
<evidence type="ECO:0000313" key="4">
    <source>
        <dbReference type="Proteomes" id="UP000308267"/>
    </source>
</evidence>